<proteinExistence type="predicted"/>
<protein>
    <submittedName>
        <fullName evidence="3">Uncharacterized protein</fullName>
    </submittedName>
</protein>
<feature type="compositionally biased region" description="Low complexity" evidence="1">
    <location>
        <begin position="57"/>
        <end position="125"/>
    </location>
</feature>
<accession>A0ABW4RUY4</accession>
<reference evidence="4" key="1">
    <citation type="journal article" date="2019" name="Int. J. Syst. Evol. Microbiol.">
        <title>The Global Catalogue of Microorganisms (GCM) 10K type strain sequencing project: providing services to taxonomists for standard genome sequencing and annotation.</title>
        <authorList>
            <consortium name="The Broad Institute Genomics Platform"/>
            <consortium name="The Broad Institute Genome Sequencing Center for Infectious Disease"/>
            <person name="Wu L."/>
            <person name="Ma J."/>
        </authorList>
    </citation>
    <scope>NUCLEOTIDE SEQUENCE [LARGE SCALE GENOMIC DNA]</scope>
    <source>
        <strain evidence="4">CAIM 431</strain>
    </source>
</reference>
<dbReference type="RefSeq" id="WP_343873091.1">
    <property type="nucleotide sequence ID" value="NZ_BAAAIX010000013.1"/>
</dbReference>
<keyword evidence="2" id="KW-1133">Transmembrane helix</keyword>
<feature type="region of interest" description="Disordered" evidence="1">
    <location>
        <begin position="53"/>
        <end position="134"/>
    </location>
</feature>
<keyword evidence="4" id="KW-1185">Reference proteome</keyword>
<feature type="transmembrane region" description="Helical" evidence="2">
    <location>
        <begin position="21"/>
        <end position="38"/>
    </location>
</feature>
<dbReference type="EMBL" id="JBHUFZ010000016">
    <property type="protein sequence ID" value="MFD1890128.1"/>
    <property type="molecule type" value="Genomic_DNA"/>
</dbReference>
<evidence type="ECO:0000313" key="4">
    <source>
        <dbReference type="Proteomes" id="UP001597326"/>
    </source>
</evidence>
<evidence type="ECO:0000256" key="1">
    <source>
        <dbReference type="SAM" id="MobiDB-lite"/>
    </source>
</evidence>
<comment type="caution">
    <text evidence="3">The sequence shown here is derived from an EMBL/GenBank/DDBJ whole genome shotgun (WGS) entry which is preliminary data.</text>
</comment>
<keyword evidence="2" id="KW-0812">Transmembrane</keyword>
<dbReference type="Proteomes" id="UP001597326">
    <property type="component" value="Unassembled WGS sequence"/>
</dbReference>
<evidence type="ECO:0000313" key="3">
    <source>
        <dbReference type="EMBL" id="MFD1890128.1"/>
    </source>
</evidence>
<gene>
    <name evidence="3" type="ORF">ACFSCS_08015</name>
</gene>
<organism evidence="3 4">
    <name type="scientific">Luteococcus peritonei</name>
    <dbReference type="NCBI Taxonomy" id="88874"/>
    <lineage>
        <taxon>Bacteria</taxon>
        <taxon>Bacillati</taxon>
        <taxon>Actinomycetota</taxon>
        <taxon>Actinomycetes</taxon>
        <taxon>Propionibacteriales</taxon>
        <taxon>Propionibacteriaceae</taxon>
        <taxon>Luteococcus</taxon>
    </lineage>
</organism>
<name>A0ABW4RUY4_9ACTN</name>
<evidence type="ECO:0000256" key="2">
    <source>
        <dbReference type="SAM" id="Phobius"/>
    </source>
</evidence>
<keyword evidence="2" id="KW-0472">Membrane</keyword>
<sequence>MNSVIHPAGPEPETTYWVRRALAILAALVALSLIWWVLSSLFGGGDDDQITAVPQNPSSLATPGAPATPSASVQPSGSPAASGSAAPSGSPAPSGSAATSASGSASPTASVSATASGSASAKPSSTPKPTPSAPVNCAAADLKVELSGAAAVTIGKPTTITVKTTNSSANACTIALAETPLSLAITSGVDPIWSSDHCAKWAPSGNKLLKPGQAWNWQYSWATKRSRAECVLRPDVLKAGTYRATASYKGGQADTLVMNLRN</sequence>